<dbReference type="EMBL" id="FOYM01000003">
    <property type="protein sequence ID" value="SFQ98543.1"/>
    <property type="molecule type" value="Genomic_DNA"/>
</dbReference>
<proteinExistence type="predicted"/>
<evidence type="ECO:0000313" key="2">
    <source>
        <dbReference type="Proteomes" id="UP000199584"/>
    </source>
</evidence>
<accession>A0A1I6CZQ0</accession>
<gene>
    <name evidence="1" type="ORF">SAMN05660706_103120</name>
</gene>
<keyword evidence="2" id="KW-1185">Reference proteome</keyword>
<protein>
    <submittedName>
        <fullName evidence="1">Uncharacterized protein</fullName>
    </submittedName>
</protein>
<name>A0A1I6CZQ0_9FIRM</name>
<sequence>MLVTVKPRLTVI</sequence>
<organism evidence="1 2">
    <name type="scientific">Desulfoscipio geothermicus DSM 3669</name>
    <dbReference type="NCBI Taxonomy" id="1121426"/>
    <lineage>
        <taxon>Bacteria</taxon>
        <taxon>Bacillati</taxon>
        <taxon>Bacillota</taxon>
        <taxon>Clostridia</taxon>
        <taxon>Eubacteriales</taxon>
        <taxon>Desulfallaceae</taxon>
        <taxon>Desulfoscipio</taxon>
    </lineage>
</organism>
<dbReference type="Proteomes" id="UP000199584">
    <property type="component" value="Unassembled WGS sequence"/>
</dbReference>
<evidence type="ECO:0000313" key="1">
    <source>
        <dbReference type="EMBL" id="SFQ98543.1"/>
    </source>
</evidence>
<reference evidence="2" key="1">
    <citation type="submission" date="2016-10" db="EMBL/GenBank/DDBJ databases">
        <authorList>
            <person name="Varghese N."/>
            <person name="Submissions S."/>
        </authorList>
    </citation>
    <scope>NUCLEOTIDE SEQUENCE [LARGE SCALE GENOMIC DNA]</scope>
    <source>
        <strain evidence="2">DSM 3669</strain>
    </source>
</reference>